<feature type="region of interest" description="Disordered" evidence="1">
    <location>
        <begin position="1069"/>
        <end position="1174"/>
    </location>
</feature>
<organism evidence="3 4">
    <name type="scientific">Lithohypha guttulata</name>
    <dbReference type="NCBI Taxonomy" id="1690604"/>
    <lineage>
        <taxon>Eukaryota</taxon>
        <taxon>Fungi</taxon>
        <taxon>Dikarya</taxon>
        <taxon>Ascomycota</taxon>
        <taxon>Pezizomycotina</taxon>
        <taxon>Eurotiomycetes</taxon>
        <taxon>Chaetothyriomycetidae</taxon>
        <taxon>Chaetothyriales</taxon>
        <taxon>Trichomeriaceae</taxon>
        <taxon>Lithohypha</taxon>
    </lineage>
</organism>
<protein>
    <submittedName>
        <fullName evidence="3">GTPase activating protein (GAP)</fullName>
    </submittedName>
</protein>
<feature type="domain" description="Rab-GAP TBC" evidence="2">
    <location>
        <begin position="313"/>
        <end position="501"/>
    </location>
</feature>
<dbReference type="InterPro" id="IPR035969">
    <property type="entry name" value="Rab-GAP_TBC_sf"/>
</dbReference>
<evidence type="ECO:0000313" key="3">
    <source>
        <dbReference type="EMBL" id="KAK5084063.1"/>
    </source>
</evidence>
<dbReference type="PANTHER" id="PTHR47219">
    <property type="entry name" value="RAB GTPASE-ACTIVATING PROTEIN 1-LIKE"/>
    <property type="match status" value="1"/>
</dbReference>
<dbReference type="PROSITE" id="PS50086">
    <property type="entry name" value="TBC_RABGAP"/>
    <property type="match status" value="1"/>
</dbReference>
<feature type="compositionally biased region" description="Polar residues" evidence="1">
    <location>
        <begin position="1126"/>
        <end position="1153"/>
    </location>
</feature>
<feature type="region of interest" description="Disordered" evidence="1">
    <location>
        <begin position="861"/>
        <end position="945"/>
    </location>
</feature>
<accession>A0ABR0K2F6</accession>
<comment type="caution">
    <text evidence="3">The sequence shown here is derived from an EMBL/GenBank/DDBJ whole genome shotgun (WGS) entry which is preliminary data.</text>
</comment>
<dbReference type="InterPro" id="IPR011992">
    <property type="entry name" value="EF-hand-dom_pair"/>
</dbReference>
<dbReference type="Proteomes" id="UP001345013">
    <property type="component" value="Unassembled WGS sequence"/>
</dbReference>
<keyword evidence="4" id="KW-1185">Reference proteome</keyword>
<dbReference type="InterPro" id="IPR050302">
    <property type="entry name" value="Rab_GAP_TBC_domain"/>
</dbReference>
<dbReference type="Gene3D" id="1.10.8.270">
    <property type="entry name" value="putative rabgap domain of human tbc1 domain family member 14 like domains"/>
    <property type="match status" value="1"/>
</dbReference>
<reference evidence="3 4" key="1">
    <citation type="submission" date="2023-08" db="EMBL/GenBank/DDBJ databases">
        <title>Black Yeasts Isolated from many extreme environments.</title>
        <authorList>
            <person name="Coleine C."/>
            <person name="Stajich J.E."/>
            <person name="Selbmann L."/>
        </authorList>
    </citation>
    <scope>NUCLEOTIDE SEQUENCE [LARGE SCALE GENOMIC DNA]</scope>
    <source>
        <strain evidence="3 4">CCFEE 5885</strain>
    </source>
</reference>
<dbReference type="EMBL" id="JAVRRG010000117">
    <property type="protein sequence ID" value="KAK5084063.1"/>
    <property type="molecule type" value="Genomic_DNA"/>
</dbReference>
<name>A0ABR0K2F6_9EURO</name>
<dbReference type="SMART" id="SM00164">
    <property type="entry name" value="TBC"/>
    <property type="match status" value="1"/>
</dbReference>
<sequence>MSSQPPTRLERSKGAAYANNFDSATQQSVQSIIDQTPLSSHNDKHPSKAQLFREQFRLPESQHPVAEISAELFIPLPYSSTDQPPRSGEKARDNGTKYVGELHLSESFLCFSSLRTTFLSSASHSSSTSYTGQTGGAGPGGHGFTIPLCSIRRVERLNSAPHVFNLALTLWDKYAQQQPTALVEKPPQGLPVRKLILNLDGSRQSAERFCDHLKKCLRESMRELDGLRSTTADCYSEYLMNPAILHTKASKEQNKDLPTPPDVGLGAIFRYPGDARKLRDRSKIRLWTDYMRENGRNATIVRQPTFHKLIRVGLPNRLRGEIWEVSSGSFYTRLRNPNLYQKTLDKFVGQESLAIDEIEKDLNRSLPEYAAYQDQRGIGRLRRVLTAYSWTNDEVGYCQAMNIVVAAILIYTSEAQAFFLLSALCDRLVPGYYSRDMYGTLLDQKVFENLVEKTMPVLWEHLVKSDVNLSVVSLPWFLSLYINSMPLVFAFRVLDVFFLEGPKVLFQIGLAILRINGEELLDMTDDGSFISILKNYFARLDESAHPTSQNEKLRAITRFQELMVTAFKEFGAITHSSVTDLREKHFDNVKEGLATFAKRTSIRNLGPESKKLSTDDLSVLYDRFFSILRQRQDRAKVKEEERRKLTLQTRRPGMRSLNSDTAADAPLKGDSPLQTMDYDAFREFLASTAKWAMTDSPTTPGGENGPRNGSMRARSKSVMSAWGLGPEPADHDFMQRLYGKWDESNQGALTLPNIVKGLAKLKGTTDIMNSMSLFFDLFDDDGNGKVDREGILRMSESLLFLSRRGFDGAIVDSDSASGMTSPQQPADLAPGLLGIKMTINEKFLSSVSAFIRRCFEYADPDKPEEEAETEVASKLHGLGVSTNVEPEEDLLDLTETRSHTKSVTSPEPTNVDPLSKATPPGSPHPAASAQPTLERRDSARAVSSNVALDPNKPLHITLPTFRMVILADELLEQFFETFFPQSFKLATSTNGSQISLSSPTSASTLSGNLTTFANIGQPVRNLASNLSGKKDTVPDVGIAGGVVEPGSRGLRGVLDNIVNDGMRMAAEMRKRMDEAQREFERQAAENAKQGRRVPGAVDDEDDDEDDDELHAHRRDQDLLEGAEASSIKTSRSEGSFQSQRSGTEGSMTSSISGVSVKGKEVDRSTIGTSIMDEPVNIDSEKGKVEFDSKFSLE</sequence>
<dbReference type="Gene3D" id="1.10.472.80">
    <property type="entry name" value="Ypt/Rab-GAP domain of gyp1p, domain 3"/>
    <property type="match status" value="1"/>
</dbReference>
<evidence type="ECO:0000259" key="2">
    <source>
        <dbReference type="PROSITE" id="PS50086"/>
    </source>
</evidence>
<proteinExistence type="predicted"/>
<dbReference type="InterPro" id="IPR000195">
    <property type="entry name" value="Rab-GAP-TBC_dom"/>
</dbReference>
<dbReference type="SUPFAM" id="SSF47923">
    <property type="entry name" value="Ypt/Rab-GAP domain of gyp1p"/>
    <property type="match status" value="2"/>
</dbReference>
<evidence type="ECO:0000313" key="4">
    <source>
        <dbReference type="Proteomes" id="UP001345013"/>
    </source>
</evidence>
<dbReference type="Pfam" id="PF00566">
    <property type="entry name" value="RabGAP-TBC"/>
    <property type="match status" value="1"/>
</dbReference>
<evidence type="ECO:0000256" key="1">
    <source>
        <dbReference type="SAM" id="MobiDB-lite"/>
    </source>
</evidence>
<feature type="compositionally biased region" description="Acidic residues" evidence="1">
    <location>
        <begin position="1097"/>
        <end position="1108"/>
    </location>
</feature>
<gene>
    <name evidence="3" type="primary">GYP2</name>
    <name evidence="3" type="ORF">LTR24_007629</name>
</gene>
<dbReference type="SUPFAM" id="SSF47473">
    <property type="entry name" value="EF-hand"/>
    <property type="match status" value="1"/>
</dbReference>
<feature type="compositionally biased region" description="Basic and acidic residues" evidence="1">
    <location>
        <begin position="1069"/>
        <end position="1083"/>
    </location>
</feature>
<feature type="region of interest" description="Disordered" evidence="1">
    <location>
        <begin position="692"/>
        <end position="716"/>
    </location>
</feature>
<dbReference type="PANTHER" id="PTHR47219:SF20">
    <property type="entry name" value="TBC1 DOMAIN FAMILY MEMBER 2B"/>
    <property type="match status" value="1"/>
</dbReference>
<feature type="region of interest" description="Disordered" evidence="1">
    <location>
        <begin position="1"/>
        <end position="20"/>
    </location>
</feature>
<feature type="region of interest" description="Disordered" evidence="1">
    <location>
        <begin position="637"/>
        <end position="670"/>
    </location>
</feature>
<dbReference type="Gene3D" id="1.10.238.10">
    <property type="entry name" value="EF-hand"/>
    <property type="match status" value="1"/>
</dbReference>